<name>X1BM38_9ZZZZ</name>
<sequence length="31" mass="3526">MKVTLVKQEAGLFTVHVKATRRGERRTPTKS</sequence>
<accession>X1BM38</accession>
<comment type="caution">
    <text evidence="1">The sequence shown here is derived from an EMBL/GenBank/DDBJ whole genome shotgun (WGS) entry which is preliminary data.</text>
</comment>
<gene>
    <name evidence="1" type="ORF">S01H4_09138</name>
</gene>
<feature type="non-terminal residue" evidence="1">
    <location>
        <position position="31"/>
    </location>
</feature>
<reference evidence="1" key="1">
    <citation type="journal article" date="2014" name="Front. Microbiol.">
        <title>High frequency of phylogenetically diverse reductive dehalogenase-homologous genes in deep subseafloor sedimentary metagenomes.</title>
        <authorList>
            <person name="Kawai M."/>
            <person name="Futagami T."/>
            <person name="Toyoda A."/>
            <person name="Takaki Y."/>
            <person name="Nishi S."/>
            <person name="Hori S."/>
            <person name="Arai W."/>
            <person name="Tsubouchi T."/>
            <person name="Morono Y."/>
            <person name="Uchiyama I."/>
            <person name="Ito T."/>
            <person name="Fujiyama A."/>
            <person name="Inagaki F."/>
            <person name="Takami H."/>
        </authorList>
    </citation>
    <scope>NUCLEOTIDE SEQUENCE</scope>
    <source>
        <strain evidence="1">Expedition CK06-06</strain>
    </source>
</reference>
<evidence type="ECO:0000313" key="1">
    <source>
        <dbReference type="EMBL" id="GAG73191.1"/>
    </source>
</evidence>
<proteinExistence type="predicted"/>
<dbReference type="EMBL" id="BART01003246">
    <property type="protein sequence ID" value="GAG73191.1"/>
    <property type="molecule type" value="Genomic_DNA"/>
</dbReference>
<organism evidence="1">
    <name type="scientific">marine sediment metagenome</name>
    <dbReference type="NCBI Taxonomy" id="412755"/>
    <lineage>
        <taxon>unclassified sequences</taxon>
        <taxon>metagenomes</taxon>
        <taxon>ecological metagenomes</taxon>
    </lineage>
</organism>
<protein>
    <submittedName>
        <fullName evidence="1">Uncharacterized protein</fullName>
    </submittedName>
</protein>
<dbReference type="AlphaFoldDB" id="X1BM38"/>